<dbReference type="SUPFAM" id="SSF69047">
    <property type="entry name" value="Hypothetical protein YjbJ"/>
    <property type="match status" value="1"/>
</dbReference>
<comment type="similarity">
    <text evidence="1">Belongs to the UPF0337 (CsbD) family.</text>
</comment>
<protein>
    <submittedName>
        <fullName evidence="4">Uncharacterized protein YjbJ (UPF0337 family)</fullName>
    </submittedName>
</protein>
<organism evidence="4 5">
    <name type="scientific">Paucimonas lemoignei</name>
    <name type="common">Pseudomonas lemoignei</name>
    <dbReference type="NCBI Taxonomy" id="29443"/>
    <lineage>
        <taxon>Bacteria</taxon>
        <taxon>Pseudomonadati</taxon>
        <taxon>Pseudomonadota</taxon>
        <taxon>Betaproteobacteria</taxon>
        <taxon>Burkholderiales</taxon>
        <taxon>Burkholderiaceae</taxon>
        <taxon>Paucimonas</taxon>
    </lineage>
</organism>
<keyword evidence="5" id="KW-1185">Reference proteome</keyword>
<name>A0A4R3HUX4_PAULE</name>
<evidence type="ECO:0000313" key="5">
    <source>
        <dbReference type="Proteomes" id="UP000295382"/>
    </source>
</evidence>
<evidence type="ECO:0000313" key="4">
    <source>
        <dbReference type="EMBL" id="TCS35991.1"/>
    </source>
</evidence>
<proteinExistence type="inferred from homology"/>
<evidence type="ECO:0000259" key="3">
    <source>
        <dbReference type="Pfam" id="PF05532"/>
    </source>
</evidence>
<dbReference type="InterPro" id="IPR008462">
    <property type="entry name" value="CsbD"/>
</dbReference>
<dbReference type="Pfam" id="PF05532">
    <property type="entry name" value="CsbD"/>
    <property type="match status" value="1"/>
</dbReference>
<evidence type="ECO:0000256" key="2">
    <source>
        <dbReference type="SAM" id="MobiDB-lite"/>
    </source>
</evidence>
<comment type="caution">
    <text evidence="4">The sequence shown here is derived from an EMBL/GenBank/DDBJ whole genome shotgun (WGS) entry which is preliminary data.</text>
</comment>
<dbReference type="EMBL" id="SLZQ01000008">
    <property type="protein sequence ID" value="TCS35991.1"/>
    <property type="molecule type" value="Genomic_DNA"/>
</dbReference>
<sequence length="63" mass="6578">MNKDQIKGKAKDLAGKVQEQAGRAVGNESQQAKGLAKQAAGKTQEGFGDAKETVRKATSPKGH</sequence>
<dbReference type="Gene3D" id="1.10.1470.10">
    <property type="entry name" value="YjbJ"/>
    <property type="match status" value="1"/>
</dbReference>
<evidence type="ECO:0000256" key="1">
    <source>
        <dbReference type="ARBA" id="ARBA00009129"/>
    </source>
</evidence>
<gene>
    <name evidence="4" type="ORF">EDC30_10854</name>
</gene>
<dbReference type="AlphaFoldDB" id="A0A4R3HUX4"/>
<dbReference type="InterPro" id="IPR036629">
    <property type="entry name" value="YjbJ_sf"/>
</dbReference>
<accession>A0A4R3HUX4</accession>
<dbReference type="RefSeq" id="WP_132259258.1">
    <property type="nucleotide sequence ID" value="NZ_SLZQ01000008.1"/>
</dbReference>
<feature type="compositionally biased region" description="Basic and acidic residues" evidence="2">
    <location>
        <begin position="1"/>
        <end position="14"/>
    </location>
</feature>
<feature type="compositionally biased region" description="Low complexity" evidence="2">
    <location>
        <begin position="30"/>
        <end position="44"/>
    </location>
</feature>
<feature type="region of interest" description="Disordered" evidence="2">
    <location>
        <begin position="1"/>
        <end position="63"/>
    </location>
</feature>
<dbReference type="Proteomes" id="UP000295382">
    <property type="component" value="Unassembled WGS sequence"/>
</dbReference>
<feature type="domain" description="CsbD-like" evidence="3">
    <location>
        <begin position="4"/>
        <end position="56"/>
    </location>
</feature>
<reference evidence="4 5" key="1">
    <citation type="submission" date="2019-03" db="EMBL/GenBank/DDBJ databases">
        <title>Genomic Encyclopedia of Type Strains, Phase IV (KMG-IV): sequencing the most valuable type-strain genomes for metagenomic binning, comparative biology and taxonomic classification.</title>
        <authorList>
            <person name="Goeker M."/>
        </authorList>
    </citation>
    <scope>NUCLEOTIDE SEQUENCE [LARGE SCALE GENOMIC DNA]</scope>
    <source>
        <strain evidence="4 5">DSM 7445</strain>
    </source>
</reference>